<dbReference type="EMBL" id="GDQN01005634">
    <property type="protein sequence ID" value="JAT85420.1"/>
    <property type="molecule type" value="Transcribed_RNA"/>
</dbReference>
<feature type="non-terminal residue" evidence="1">
    <location>
        <position position="144"/>
    </location>
</feature>
<accession>A0A1E1VZJ3</accession>
<name>A0A1E1VZJ3_PECGO</name>
<proteinExistence type="predicted"/>
<dbReference type="AlphaFoldDB" id="A0A1E1VZJ3"/>
<evidence type="ECO:0000313" key="2">
    <source>
        <dbReference type="EMBL" id="JAT85420.1"/>
    </source>
</evidence>
<dbReference type="EMBL" id="GDQN01010911">
    <property type="protein sequence ID" value="JAT80143.1"/>
    <property type="molecule type" value="Transcribed_RNA"/>
</dbReference>
<sequence length="144" mass="15816">MTEGGTIPLQTPPPNYNEAIFDKEPNPPSYSAVVTSQPSIDAGTNIPERIVPQTQTYEEQENCCLSCLVCLFARPINAICDCISQCWNCCCDDGDCGNSNNRRRQYSTRNNSDMNDDQYYNDTGSGGDFCWLCVDTGDNGGQDG</sequence>
<organism evidence="1">
    <name type="scientific">Pectinophora gossypiella</name>
    <name type="common">Cotton pink bollworm</name>
    <name type="synonym">Depressaria gossypiella</name>
    <dbReference type="NCBI Taxonomy" id="13191"/>
    <lineage>
        <taxon>Eukaryota</taxon>
        <taxon>Metazoa</taxon>
        <taxon>Ecdysozoa</taxon>
        <taxon>Arthropoda</taxon>
        <taxon>Hexapoda</taxon>
        <taxon>Insecta</taxon>
        <taxon>Pterygota</taxon>
        <taxon>Neoptera</taxon>
        <taxon>Endopterygota</taxon>
        <taxon>Lepidoptera</taxon>
        <taxon>Glossata</taxon>
        <taxon>Ditrysia</taxon>
        <taxon>Gelechioidea</taxon>
        <taxon>Gelechiidae</taxon>
        <taxon>Apatetrinae</taxon>
        <taxon>Pectinophora</taxon>
    </lineage>
</organism>
<evidence type="ECO:0000313" key="1">
    <source>
        <dbReference type="EMBL" id="JAT80143.1"/>
    </source>
</evidence>
<reference evidence="1" key="1">
    <citation type="submission" date="2015-09" db="EMBL/GenBank/DDBJ databases">
        <title>De novo assembly of Pectinophora gossypiella (Pink Bollworm) gut transcriptome.</title>
        <authorList>
            <person name="Tassone E.E."/>
        </authorList>
    </citation>
    <scope>NUCLEOTIDE SEQUENCE</scope>
</reference>
<protein>
    <submittedName>
        <fullName evidence="1">Uncharacterized protein</fullName>
    </submittedName>
</protein>
<gene>
    <name evidence="2" type="ORF">g.12809</name>
    <name evidence="1" type="ORF">g.12811</name>
</gene>